<reference evidence="5 6" key="1">
    <citation type="submission" date="2015-09" db="EMBL/GenBank/DDBJ databases">
        <title>Genome sequence of Oxobacter pfennigii DSM 3222.</title>
        <authorList>
            <person name="Poehlein A."/>
            <person name="Bengelsdorf F.R."/>
            <person name="Schiel-Bengelsdorf B."/>
            <person name="Duerre P."/>
            <person name="Daniel R."/>
        </authorList>
    </citation>
    <scope>NUCLEOTIDE SEQUENCE [LARGE SCALE GENOMIC DNA]</scope>
    <source>
        <strain evidence="5 6">DSM 3222</strain>
    </source>
</reference>
<sequence>MRKIKLTAIILIIITLIVSLFSGCTKAEQNKGDTTPTPTVAKSPTSEPVKLTKIRLNEVVRSIFYAPMYAAINEGFFEEEGFEIELSTGQGADKTMQQVLSKNADIGFCGPEQVIYLYNQGREDYTVVFAQLTKRDGSFLVGRTPETDFKWESLKGKTLIGGRPGGVPQMTLEYVIRQHGLDPLKDVEFITNLDFTATHSAFRSGMGDYVALFEPTATVLEDQGAGSIVASIGKDSGEIPYTCFFATKSYMESNPETIQKFTNALYKGMLWVESHTPEEIADSVKSFFPGSDAAQLAKVVKRYKDQDAWSKDLILSEESLNRLCDVIKTYKADLLPQIPPFENVVDNKFAIQAGKN</sequence>
<accession>A0A0P9AB05</accession>
<dbReference type="AlphaFoldDB" id="A0A0P9AB05"/>
<comment type="similarity">
    <text evidence="2">Belongs to the bacterial solute-binding protein SsuA/TauA family.</text>
</comment>
<dbReference type="GO" id="GO:0042597">
    <property type="term" value="C:periplasmic space"/>
    <property type="evidence" value="ECO:0007669"/>
    <property type="project" value="UniProtKB-SubCell"/>
</dbReference>
<dbReference type="SUPFAM" id="SSF53850">
    <property type="entry name" value="Periplasmic binding protein-like II"/>
    <property type="match status" value="1"/>
</dbReference>
<comment type="caution">
    <text evidence="5">The sequence shown here is derived from an EMBL/GenBank/DDBJ whole genome shotgun (WGS) entry which is preliminary data.</text>
</comment>
<dbReference type="PROSITE" id="PS51257">
    <property type="entry name" value="PROKAR_LIPOPROTEIN"/>
    <property type="match status" value="1"/>
</dbReference>
<dbReference type="PANTHER" id="PTHR30024:SF47">
    <property type="entry name" value="TAURINE-BINDING PERIPLASMIC PROTEIN"/>
    <property type="match status" value="1"/>
</dbReference>
<evidence type="ECO:0000313" key="6">
    <source>
        <dbReference type="Proteomes" id="UP000050326"/>
    </source>
</evidence>
<protein>
    <submittedName>
        <fullName evidence="5">NMT1/THI5 like protein</fullName>
    </submittedName>
</protein>
<proteinExistence type="inferred from homology"/>
<dbReference type="PATRIC" id="fig|36849.3.peg.4239"/>
<dbReference type="Proteomes" id="UP000050326">
    <property type="component" value="Unassembled WGS sequence"/>
</dbReference>
<gene>
    <name evidence="5" type="ORF">OXPF_40110</name>
</gene>
<evidence type="ECO:0000313" key="5">
    <source>
        <dbReference type="EMBL" id="KPU42227.1"/>
    </source>
</evidence>
<dbReference type="STRING" id="36849.OXPF_40110"/>
<organism evidence="5 6">
    <name type="scientific">Oxobacter pfennigii</name>
    <dbReference type="NCBI Taxonomy" id="36849"/>
    <lineage>
        <taxon>Bacteria</taxon>
        <taxon>Bacillati</taxon>
        <taxon>Bacillota</taxon>
        <taxon>Clostridia</taxon>
        <taxon>Eubacteriales</taxon>
        <taxon>Clostridiaceae</taxon>
        <taxon>Oxobacter</taxon>
    </lineage>
</organism>
<dbReference type="InterPro" id="IPR015168">
    <property type="entry name" value="SsuA/THI5"/>
</dbReference>
<name>A0A0P9AB05_9CLOT</name>
<keyword evidence="6" id="KW-1185">Reference proteome</keyword>
<comment type="subcellular location">
    <subcellularLocation>
        <location evidence="1">Periplasm</location>
    </subcellularLocation>
</comment>
<dbReference type="Gene3D" id="3.40.190.10">
    <property type="entry name" value="Periplasmic binding protein-like II"/>
    <property type="match status" value="2"/>
</dbReference>
<keyword evidence="3" id="KW-0732">Signal</keyword>
<evidence type="ECO:0000256" key="2">
    <source>
        <dbReference type="ARBA" id="ARBA00010742"/>
    </source>
</evidence>
<dbReference type="PANTHER" id="PTHR30024">
    <property type="entry name" value="ALIPHATIC SULFONATES-BINDING PROTEIN-RELATED"/>
    <property type="match status" value="1"/>
</dbReference>
<dbReference type="EMBL" id="LKET01000068">
    <property type="protein sequence ID" value="KPU42227.1"/>
    <property type="molecule type" value="Genomic_DNA"/>
</dbReference>
<dbReference type="Pfam" id="PF09084">
    <property type="entry name" value="NMT1"/>
    <property type="match status" value="1"/>
</dbReference>
<evidence type="ECO:0000256" key="1">
    <source>
        <dbReference type="ARBA" id="ARBA00004418"/>
    </source>
</evidence>
<feature type="domain" description="SsuA/THI5-like" evidence="4">
    <location>
        <begin position="66"/>
        <end position="275"/>
    </location>
</feature>
<evidence type="ECO:0000259" key="4">
    <source>
        <dbReference type="Pfam" id="PF09084"/>
    </source>
</evidence>
<evidence type="ECO:0000256" key="3">
    <source>
        <dbReference type="ARBA" id="ARBA00022729"/>
    </source>
</evidence>
<dbReference type="RefSeq" id="WP_054876962.1">
    <property type="nucleotide sequence ID" value="NZ_LKET01000068.1"/>
</dbReference>